<evidence type="ECO:0000256" key="1">
    <source>
        <dbReference type="ARBA" id="ARBA00009995"/>
    </source>
</evidence>
<evidence type="ECO:0000313" key="6">
    <source>
        <dbReference type="EMBL" id="KAB1207809.1"/>
    </source>
</evidence>
<gene>
    <name evidence="6" type="ORF">CJ030_MR7G024840</name>
</gene>
<evidence type="ECO:0000256" key="4">
    <source>
        <dbReference type="RuleBase" id="RU003718"/>
    </source>
</evidence>
<comment type="caution">
    <text evidence="6">The sequence shown here is derived from an EMBL/GenBank/DDBJ whole genome shotgun (WGS) entry which is preliminary data.</text>
</comment>
<keyword evidence="7" id="KW-1185">Reference proteome</keyword>
<dbReference type="PROSITE" id="PS00375">
    <property type="entry name" value="UDPGT"/>
    <property type="match status" value="1"/>
</dbReference>
<evidence type="ECO:0000256" key="5">
    <source>
        <dbReference type="RuleBase" id="RU362057"/>
    </source>
</evidence>
<dbReference type="FunFam" id="3.40.50.2000:FF:000057">
    <property type="entry name" value="Glycosyltransferase"/>
    <property type="match status" value="1"/>
</dbReference>
<dbReference type="CDD" id="cd03784">
    <property type="entry name" value="GT1_Gtf-like"/>
    <property type="match status" value="1"/>
</dbReference>
<protein>
    <recommendedName>
        <fullName evidence="5">Glycosyltransferase</fullName>
        <ecNumber evidence="5">2.4.1.-</ecNumber>
    </recommendedName>
</protein>
<keyword evidence="3 4" id="KW-0808">Transferase</keyword>
<evidence type="ECO:0000313" key="7">
    <source>
        <dbReference type="Proteomes" id="UP000516437"/>
    </source>
</evidence>
<organism evidence="6 7">
    <name type="scientific">Morella rubra</name>
    <name type="common">Chinese bayberry</name>
    <dbReference type="NCBI Taxonomy" id="262757"/>
    <lineage>
        <taxon>Eukaryota</taxon>
        <taxon>Viridiplantae</taxon>
        <taxon>Streptophyta</taxon>
        <taxon>Embryophyta</taxon>
        <taxon>Tracheophyta</taxon>
        <taxon>Spermatophyta</taxon>
        <taxon>Magnoliopsida</taxon>
        <taxon>eudicotyledons</taxon>
        <taxon>Gunneridae</taxon>
        <taxon>Pentapetalae</taxon>
        <taxon>rosids</taxon>
        <taxon>fabids</taxon>
        <taxon>Fagales</taxon>
        <taxon>Myricaceae</taxon>
        <taxon>Morella</taxon>
    </lineage>
</organism>
<dbReference type="InterPro" id="IPR035595">
    <property type="entry name" value="UDP_glycos_trans_CS"/>
</dbReference>
<dbReference type="EC" id="2.4.1.-" evidence="5"/>
<dbReference type="SUPFAM" id="SSF53756">
    <property type="entry name" value="UDP-Glycosyltransferase/glycogen phosphorylase"/>
    <property type="match status" value="1"/>
</dbReference>
<dbReference type="FunFam" id="3.40.50.2000:FF:000019">
    <property type="entry name" value="Glycosyltransferase"/>
    <property type="match status" value="1"/>
</dbReference>
<dbReference type="GO" id="GO:0080043">
    <property type="term" value="F:quercetin 3-O-glucosyltransferase activity"/>
    <property type="evidence" value="ECO:0007669"/>
    <property type="project" value="TreeGrafter"/>
</dbReference>
<dbReference type="GO" id="GO:0032787">
    <property type="term" value="P:monocarboxylic acid metabolic process"/>
    <property type="evidence" value="ECO:0007669"/>
    <property type="project" value="UniProtKB-ARBA"/>
</dbReference>
<comment type="similarity">
    <text evidence="1 4">Belongs to the UDP-glycosyltransferase family.</text>
</comment>
<dbReference type="PANTHER" id="PTHR11926:SF727">
    <property type="entry name" value="UDP-GLYCOSYLTRANSFERASE 74B1"/>
    <property type="match status" value="1"/>
</dbReference>
<evidence type="ECO:0000256" key="3">
    <source>
        <dbReference type="ARBA" id="ARBA00022679"/>
    </source>
</evidence>
<name>A0A6A1V4U4_9ROSI</name>
<dbReference type="OrthoDB" id="5835829at2759"/>
<dbReference type="Pfam" id="PF00201">
    <property type="entry name" value="UDPGT"/>
    <property type="match status" value="1"/>
</dbReference>
<reference evidence="6 7" key="1">
    <citation type="journal article" date="2019" name="Plant Biotechnol. J.">
        <title>The red bayberry genome and genetic basis of sex determination.</title>
        <authorList>
            <person name="Jia H.M."/>
            <person name="Jia H.J."/>
            <person name="Cai Q.L."/>
            <person name="Wang Y."/>
            <person name="Zhao H.B."/>
            <person name="Yang W.F."/>
            <person name="Wang G.Y."/>
            <person name="Li Y.H."/>
            <person name="Zhan D.L."/>
            <person name="Shen Y.T."/>
            <person name="Niu Q.F."/>
            <person name="Chang L."/>
            <person name="Qiu J."/>
            <person name="Zhao L."/>
            <person name="Xie H.B."/>
            <person name="Fu W.Y."/>
            <person name="Jin J."/>
            <person name="Li X.W."/>
            <person name="Jiao Y."/>
            <person name="Zhou C.C."/>
            <person name="Tu T."/>
            <person name="Chai C.Y."/>
            <person name="Gao J.L."/>
            <person name="Fan L.J."/>
            <person name="van de Weg E."/>
            <person name="Wang J.Y."/>
            <person name="Gao Z.S."/>
        </authorList>
    </citation>
    <scope>NUCLEOTIDE SEQUENCE [LARGE SCALE GENOMIC DNA]</scope>
    <source>
        <tissue evidence="6">Leaves</tissue>
    </source>
</reference>
<dbReference type="Proteomes" id="UP000516437">
    <property type="component" value="Chromosome 7"/>
</dbReference>
<proteinExistence type="inferred from homology"/>
<sequence>MEDKRYIGHVVVLPYPGQGHINPLLQFAKRLASKGVKATLATTRYTTKSICAANVGVEPISDGFDEGGYAQVRNVDLYLKSFKANGSRTLSELIQKFRDSSSPVTCVVYDSFLPWALDVAKQHGILGASFFTNSAAVCHIFCRIHHGLLSLPLKLENSPLLIPGLPPLNKSDLPSFLRLPESYPAYLAMKLSQFSNLDGADWIFDNTFEELESEEAKGVSDLWPAKLIGPMVPSAYLDGRIEDDKGYGASLWEPLSEDCVKWLNTKPQRSVVYVSFGSMVSLTAEQMQEIARALKESDLHFLWVMKEPEQSKFPDGFVDSTKEQGLVVTWCNQLEILAHQAIGCFMTHCGWNSTLEGLSLGVPMVGVPQWADQLTDAKFLGEIWGVGVRPKEDEKGVVRKEEVVMCLKEVMVGETSEKIKKNVGKWKELAKRAVSEGGSSDKHINEFVEHLKRANEKVEAKTISSPHHLA</sequence>
<dbReference type="AlphaFoldDB" id="A0A6A1V4U4"/>
<dbReference type="Gene3D" id="3.40.50.2000">
    <property type="entry name" value="Glycogen Phosphorylase B"/>
    <property type="match status" value="2"/>
</dbReference>
<dbReference type="GO" id="GO:0080044">
    <property type="term" value="F:quercetin 7-O-glucosyltransferase activity"/>
    <property type="evidence" value="ECO:0007669"/>
    <property type="project" value="TreeGrafter"/>
</dbReference>
<dbReference type="InterPro" id="IPR002213">
    <property type="entry name" value="UDP_glucos_trans"/>
</dbReference>
<accession>A0A6A1V4U4</accession>
<keyword evidence="2 4" id="KW-0328">Glycosyltransferase</keyword>
<dbReference type="EMBL" id="RXIC02000025">
    <property type="protein sequence ID" value="KAB1207809.1"/>
    <property type="molecule type" value="Genomic_DNA"/>
</dbReference>
<dbReference type="PANTHER" id="PTHR11926">
    <property type="entry name" value="GLUCOSYL/GLUCURONOSYL TRANSFERASES"/>
    <property type="match status" value="1"/>
</dbReference>
<evidence type="ECO:0000256" key="2">
    <source>
        <dbReference type="ARBA" id="ARBA00022676"/>
    </source>
</evidence>